<reference evidence="2 3" key="1">
    <citation type="submission" date="2011-07" db="EMBL/GenBank/DDBJ databases">
        <title>Genome Sequence of Propionibacterium acnes SK182B-JCVI.</title>
        <authorList>
            <person name="Durkin A.S."/>
            <person name="Madupu R."/>
            <person name="Hostetler J."/>
            <person name="Radune D."/>
            <person name="Torralba M."/>
            <person name="Methe B."/>
            <person name="Sutton G."/>
            <person name="Strausberg R.L."/>
            <person name="Nelson K.E."/>
        </authorList>
    </citation>
    <scope>NUCLEOTIDE SEQUENCE [LARGE SCALE GENOMIC DNA]</scope>
    <source>
        <strain evidence="2 3">SK182B-JCVI</strain>
    </source>
</reference>
<dbReference type="Gene3D" id="2.30.40.10">
    <property type="entry name" value="Urease, subunit C, domain 1"/>
    <property type="match status" value="1"/>
</dbReference>
<comment type="caution">
    <text evidence="2">The sequence shown here is derived from an EMBL/GenBank/DDBJ whole genome shotgun (WGS) entry which is preliminary data.</text>
</comment>
<accession>F9NXS5</accession>
<dbReference type="Proteomes" id="UP000007832">
    <property type="component" value="Unassembled WGS sequence"/>
</dbReference>
<dbReference type="InterPro" id="IPR051781">
    <property type="entry name" value="Metallo-dep_Hydrolase"/>
</dbReference>
<dbReference type="GO" id="GO:0016810">
    <property type="term" value="F:hydrolase activity, acting on carbon-nitrogen (but not peptide) bonds"/>
    <property type="evidence" value="ECO:0007669"/>
    <property type="project" value="InterPro"/>
</dbReference>
<name>F9NXS5_9ACTN</name>
<dbReference type="SUPFAM" id="SSF51556">
    <property type="entry name" value="Metallo-dependent hydrolases"/>
    <property type="match status" value="1"/>
</dbReference>
<proteinExistence type="predicted"/>
<dbReference type="STRING" id="1574624.GCA_001642025_00996"/>
<gene>
    <name evidence="2" type="ORF">HMPREF1162_1078</name>
</gene>
<evidence type="ECO:0000313" key="2">
    <source>
        <dbReference type="EMBL" id="EGR95024.1"/>
    </source>
</evidence>
<dbReference type="EMBL" id="AFUN01000043">
    <property type="protein sequence ID" value="EGR95024.1"/>
    <property type="molecule type" value="Genomic_DNA"/>
</dbReference>
<organism evidence="2 3">
    <name type="scientific">[Propionibacterium] namnetense SK182B-JCVI</name>
    <dbReference type="NCBI Taxonomy" id="1051006"/>
    <lineage>
        <taxon>Bacteria</taxon>
        <taxon>Bacillati</taxon>
        <taxon>Actinomycetota</taxon>
        <taxon>Actinomycetes</taxon>
        <taxon>Propionibacteriales</taxon>
        <taxon>Propionibacteriaceae</taxon>
        <taxon>Cutibacterium</taxon>
    </lineage>
</organism>
<dbReference type="CDD" id="cd01299">
    <property type="entry name" value="Met_dep_hydrolase_A"/>
    <property type="match status" value="1"/>
</dbReference>
<evidence type="ECO:0000313" key="3">
    <source>
        <dbReference type="Proteomes" id="UP000007832"/>
    </source>
</evidence>
<dbReference type="Gene3D" id="1.20.58.520">
    <property type="entry name" value="Amidohydrolase"/>
    <property type="match status" value="1"/>
</dbReference>
<keyword evidence="2" id="KW-0378">Hydrolase</keyword>
<dbReference type="AlphaFoldDB" id="F9NXS5"/>
<dbReference type="InterPro" id="IPR006680">
    <property type="entry name" value="Amidohydro-rel"/>
</dbReference>
<dbReference type="Pfam" id="PF01979">
    <property type="entry name" value="Amidohydro_1"/>
    <property type="match status" value="1"/>
</dbReference>
<dbReference type="InterPro" id="IPR057744">
    <property type="entry name" value="OTAase-like"/>
</dbReference>
<dbReference type="InterPro" id="IPR011059">
    <property type="entry name" value="Metal-dep_hydrolase_composite"/>
</dbReference>
<dbReference type="PANTHER" id="PTHR43135:SF3">
    <property type="entry name" value="ALPHA-D-RIBOSE 1-METHYLPHOSPHONATE 5-TRIPHOSPHATE DIPHOSPHATASE"/>
    <property type="match status" value="1"/>
</dbReference>
<dbReference type="PATRIC" id="fig|1051006.4.peg.1991"/>
<sequence length="475" mass="50588">MAKNHIFHIVDAPGWFWTMIGKASFCKEMMTMATTLALTGANLLTCDRSGTLLTDRTVLVGEDGTITAVGPSQELADRVASAQRQIDCAGKWVMPGLINAHAHLMADGRPLPQTLTIPAAARVIVGFWKTPLGRPMLRERARGFVECELNAGVTTLRCLGEYDNEAITLGRDSETGRWSGPRITASGPLLAITGGHGAELGLARVVDAPWEGRKAVRQNLHLGATSIKIAATGGVTDAKVVGEAGRPQMTVEEMTAICEEAHSAGVLVAAHAQSPEGVLRSLKAGVDTIEHGSAMTDEIVELFHDNPKSLRGWSALDATLLAAAPLVEIDRNITGASEVVKENARIVLDSMTQGIRDAIRNDVVLGSGLDSSMTFTPHYAMWRELDLVVSRAGLPPARALEAVTRVNAKMLGLESVTGAVEPGLSADLLVLGANPLDDLRALEGVEKVIARGNVIDSPTVERFGEIDELLDTMRR</sequence>
<dbReference type="InterPro" id="IPR032466">
    <property type="entry name" value="Metal_Hydrolase"/>
</dbReference>
<protein>
    <submittedName>
        <fullName evidence="2">Amidohydrolase family protein</fullName>
    </submittedName>
</protein>
<dbReference type="SUPFAM" id="SSF51338">
    <property type="entry name" value="Composite domain of metallo-dependent hydrolases"/>
    <property type="match status" value="1"/>
</dbReference>
<dbReference type="eggNOG" id="COG1228">
    <property type="taxonomic scope" value="Bacteria"/>
</dbReference>
<dbReference type="Gene3D" id="3.40.50.10910">
    <property type="entry name" value="Amidohydrolase"/>
    <property type="match status" value="1"/>
</dbReference>
<feature type="domain" description="Amidohydrolase-related" evidence="1">
    <location>
        <begin position="92"/>
        <end position="454"/>
    </location>
</feature>
<evidence type="ECO:0000259" key="1">
    <source>
        <dbReference type="Pfam" id="PF01979"/>
    </source>
</evidence>
<dbReference type="PANTHER" id="PTHR43135">
    <property type="entry name" value="ALPHA-D-RIBOSE 1-METHYLPHOSPHONATE 5-TRIPHOSPHATE DIPHOSPHATASE"/>
    <property type="match status" value="1"/>
</dbReference>